<dbReference type="InterPro" id="IPR026828">
    <property type="entry name" value="SAPC2_1/2"/>
</dbReference>
<protein>
    <submittedName>
        <fullName evidence="2">Suppressor APC domain-containing protein 1</fullName>
    </submittedName>
</protein>
<dbReference type="Proteomes" id="UP001314229">
    <property type="component" value="Unassembled WGS sequence"/>
</dbReference>
<evidence type="ECO:0000313" key="2">
    <source>
        <dbReference type="EMBL" id="CAK6949842.1"/>
    </source>
</evidence>
<dbReference type="PANTHER" id="PTHR14907">
    <property type="entry name" value="FI14130P"/>
    <property type="match status" value="1"/>
</dbReference>
<keyword evidence="3" id="KW-1185">Reference proteome</keyword>
<dbReference type="EMBL" id="CAWUFR010000002">
    <property type="protein sequence ID" value="CAK6949842.1"/>
    <property type="molecule type" value="Genomic_DNA"/>
</dbReference>
<gene>
    <name evidence="2" type="ORF">FSCOSCO3_A001193</name>
</gene>
<dbReference type="AlphaFoldDB" id="A0AAV1MSL1"/>
<dbReference type="PANTHER" id="PTHR14907:SF2">
    <property type="entry name" value="SUPPRESSOR APC DOMAIN-CONTAINING PROTEIN 2"/>
    <property type="match status" value="1"/>
</dbReference>
<accession>A0AAV1MSL1</accession>
<reference evidence="2 3" key="1">
    <citation type="submission" date="2024-01" db="EMBL/GenBank/DDBJ databases">
        <authorList>
            <person name="Alioto T."/>
            <person name="Alioto T."/>
            <person name="Gomez Garrido J."/>
        </authorList>
    </citation>
    <scope>NUCLEOTIDE SEQUENCE [LARGE SCALE GENOMIC DNA]</scope>
</reference>
<comment type="caution">
    <text evidence="2">The sequence shown here is derived from an EMBL/GenBank/DDBJ whole genome shotgun (WGS) entry which is preliminary data.</text>
</comment>
<keyword evidence="1" id="KW-0175">Coiled coil</keyword>
<proteinExistence type="predicted"/>
<evidence type="ECO:0000256" key="1">
    <source>
        <dbReference type="SAM" id="Coils"/>
    </source>
</evidence>
<dbReference type="Pfam" id="PF11414">
    <property type="entry name" value="Suppressor_APC"/>
    <property type="match status" value="1"/>
</dbReference>
<sequence>MEREVLLEKVDHMSPSKQSLLELSQQIKRLKELEKEKDALYSGLEILERARLWYFQRLEENRAQQDNIDPINVFQESAAEGRSCLLRSCIQRVNGSLGSVMAEPNVTSTSISSLPDAVADSDLRWHNTVLTRV</sequence>
<feature type="coiled-coil region" evidence="1">
    <location>
        <begin position="16"/>
        <end position="50"/>
    </location>
</feature>
<name>A0AAV1MSL1_SCOSC</name>
<evidence type="ECO:0000313" key="3">
    <source>
        <dbReference type="Proteomes" id="UP001314229"/>
    </source>
</evidence>
<organism evidence="2 3">
    <name type="scientific">Scomber scombrus</name>
    <name type="common">Atlantic mackerel</name>
    <name type="synonym">Scomber vernalis</name>
    <dbReference type="NCBI Taxonomy" id="13677"/>
    <lineage>
        <taxon>Eukaryota</taxon>
        <taxon>Metazoa</taxon>
        <taxon>Chordata</taxon>
        <taxon>Craniata</taxon>
        <taxon>Vertebrata</taxon>
        <taxon>Euteleostomi</taxon>
        <taxon>Actinopterygii</taxon>
        <taxon>Neopterygii</taxon>
        <taxon>Teleostei</taxon>
        <taxon>Neoteleostei</taxon>
        <taxon>Acanthomorphata</taxon>
        <taxon>Pelagiaria</taxon>
        <taxon>Scombriformes</taxon>
        <taxon>Scombridae</taxon>
        <taxon>Scomber</taxon>
    </lineage>
</organism>